<accession>A0A9E9C3Z3</accession>
<dbReference type="AlphaFoldDB" id="A0A9E9C3Z3"/>
<evidence type="ECO:0000313" key="2">
    <source>
        <dbReference type="Proteomes" id="UP001163152"/>
    </source>
</evidence>
<gene>
    <name evidence="1" type="ORF">OXH18_20150</name>
</gene>
<dbReference type="InterPro" id="IPR025148">
    <property type="entry name" value="AtzG-like"/>
</dbReference>
<dbReference type="Proteomes" id="UP001163152">
    <property type="component" value="Chromosome"/>
</dbReference>
<dbReference type="Pfam" id="PF13318">
    <property type="entry name" value="AtzG-like"/>
    <property type="match status" value="1"/>
</dbReference>
<keyword evidence="2" id="KW-1185">Reference proteome</keyword>
<dbReference type="EMBL" id="CP113797">
    <property type="protein sequence ID" value="WAL59461.1"/>
    <property type="molecule type" value="Genomic_DNA"/>
</dbReference>
<evidence type="ECO:0000313" key="1">
    <source>
        <dbReference type="EMBL" id="WAL59461.1"/>
    </source>
</evidence>
<sequence>MTNSTDRNLDVALLVDQMAWMLELPLHPDYRPGVIANLERTATIAQLVMEFPIADEIEAAPTFQP</sequence>
<organism evidence="1 2">
    <name type="scientific">Thermocoleostomius sinensis A174</name>
    <dbReference type="NCBI Taxonomy" id="2016057"/>
    <lineage>
        <taxon>Bacteria</taxon>
        <taxon>Bacillati</taxon>
        <taxon>Cyanobacteriota</taxon>
        <taxon>Cyanophyceae</taxon>
        <taxon>Oculatellales</taxon>
        <taxon>Oculatellaceae</taxon>
        <taxon>Thermocoleostomius</taxon>
    </lineage>
</organism>
<reference evidence="1" key="1">
    <citation type="submission" date="2022-12" db="EMBL/GenBank/DDBJ databases">
        <title>Polyphasic identification of a Novel Hot-Spring Cyanobacterium Ocullathermofonsia sinensis gen nov. sp. nov. and Genomic Insights on its Adaptations to the Thermal Habitat.</title>
        <authorList>
            <person name="Daroch M."/>
            <person name="Tang J."/>
            <person name="Jiang Y."/>
        </authorList>
    </citation>
    <scope>NUCLEOTIDE SEQUENCE</scope>
    <source>
        <strain evidence="1">PKUAC-SCTA174</strain>
    </source>
</reference>
<dbReference type="KEGG" id="tsin:OXH18_20150"/>
<name>A0A9E9C3Z3_9CYAN</name>
<proteinExistence type="predicted"/>
<dbReference type="RefSeq" id="WP_268609256.1">
    <property type="nucleotide sequence ID" value="NZ_CP113797.1"/>
</dbReference>
<protein>
    <submittedName>
        <fullName evidence="1">DUF4089 domain-containing protein</fullName>
    </submittedName>
</protein>